<protein>
    <recommendedName>
        <fullName evidence="1">SCP2 domain-containing protein</fullName>
    </recommendedName>
</protein>
<comment type="caution">
    <text evidence="2">The sequence shown here is derived from an EMBL/GenBank/DDBJ whole genome shotgun (WGS) entry which is preliminary data.</text>
</comment>
<dbReference type="InterPro" id="IPR003033">
    <property type="entry name" value="SCP2_sterol-bd_dom"/>
</dbReference>
<feature type="domain" description="SCP2" evidence="1">
    <location>
        <begin position="14"/>
        <end position="100"/>
    </location>
</feature>
<dbReference type="RefSeq" id="WP_046916033.1">
    <property type="nucleotide sequence ID" value="NZ_JADBGF010000001.1"/>
</dbReference>
<evidence type="ECO:0000259" key="1">
    <source>
        <dbReference type="Pfam" id="PF02036"/>
    </source>
</evidence>
<evidence type="ECO:0000313" key="2">
    <source>
        <dbReference type="EMBL" id="MBE1600761.1"/>
    </source>
</evidence>
<sequence>MVHEDIGSGLERHADEARKVDYQFHVVITGQGGGDWRVNPQAPKVVQGDPGGADLTITMNSSTFAEFYDHPRQTLMTGSFAGKINMAGNQMAGEKFADLIELAKK</sequence>
<dbReference type="GeneID" id="86831411"/>
<dbReference type="Proteomes" id="UP000629287">
    <property type="component" value="Unassembled WGS sequence"/>
</dbReference>
<evidence type="ECO:0000313" key="3">
    <source>
        <dbReference type="Proteomes" id="UP000629287"/>
    </source>
</evidence>
<proteinExistence type="predicted"/>
<name>A0A8I0P6Q6_9ACTN</name>
<accession>A0A8I0P6Q6</accession>
<dbReference type="EMBL" id="JADBGF010000001">
    <property type="protein sequence ID" value="MBE1600761.1"/>
    <property type="molecule type" value="Genomic_DNA"/>
</dbReference>
<dbReference type="OrthoDB" id="5521228at2"/>
<gene>
    <name evidence="2" type="ORF">H4687_006890</name>
</gene>
<keyword evidence="3" id="KW-1185">Reference proteome</keyword>
<organism evidence="2 3">
    <name type="scientific">Streptomyces stelliscabiei</name>
    <dbReference type="NCBI Taxonomy" id="146820"/>
    <lineage>
        <taxon>Bacteria</taxon>
        <taxon>Bacillati</taxon>
        <taxon>Actinomycetota</taxon>
        <taxon>Actinomycetes</taxon>
        <taxon>Kitasatosporales</taxon>
        <taxon>Streptomycetaceae</taxon>
        <taxon>Streptomyces</taxon>
    </lineage>
</organism>
<dbReference type="Gene3D" id="3.30.1050.10">
    <property type="entry name" value="SCP2 sterol-binding domain"/>
    <property type="match status" value="1"/>
</dbReference>
<reference evidence="2 3" key="1">
    <citation type="submission" date="2020-10" db="EMBL/GenBank/DDBJ databases">
        <title>Sequencing the genomes of 1000 actinobacteria strains.</title>
        <authorList>
            <person name="Klenk H.-P."/>
        </authorList>
    </citation>
    <scope>NUCLEOTIDE SEQUENCE [LARGE SCALE GENOMIC DNA]</scope>
    <source>
        <strain evidence="2 3">DSM 41803</strain>
    </source>
</reference>
<dbReference type="AlphaFoldDB" id="A0A8I0P6Q6"/>
<dbReference type="SUPFAM" id="SSF55718">
    <property type="entry name" value="SCP-like"/>
    <property type="match status" value="1"/>
</dbReference>
<dbReference type="Pfam" id="PF02036">
    <property type="entry name" value="SCP2"/>
    <property type="match status" value="1"/>
</dbReference>
<dbReference type="InterPro" id="IPR036527">
    <property type="entry name" value="SCP2_sterol-bd_dom_sf"/>
</dbReference>